<keyword evidence="2" id="KW-0472">Membrane</keyword>
<dbReference type="PANTHER" id="PTHR30469">
    <property type="entry name" value="MULTIDRUG RESISTANCE PROTEIN MDTA"/>
    <property type="match status" value="1"/>
</dbReference>
<feature type="compositionally biased region" description="Gly residues" evidence="1">
    <location>
        <begin position="431"/>
        <end position="461"/>
    </location>
</feature>
<comment type="caution">
    <text evidence="4">The sequence shown here is derived from an EMBL/GenBank/DDBJ whole genome shotgun (WGS) entry which is preliminary data.</text>
</comment>
<feature type="domain" description="Multidrug resistance protein MdtA-like C-terminal permuted SH3" evidence="3">
    <location>
        <begin position="356"/>
        <end position="412"/>
    </location>
</feature>
<dbReference type="Gene3D" id="6.20.50.140">
    <property type="match status" value="1"/>
</dbReference>
<dbReference type="PANTHER" id="PTHR30469:SF15">
    <property type="entry name" value="HLYD FAMILY OF SECRETION PROTEINS"/>
    <property type="match status" value="1"/>
</dbReference>
<feature type="region of interest" description="Disordered" evidence="1">
    <location>
        <begin position="179"/>
        <end position="215"/>
    </location>
</feature>
<feature type="region of interest" description="Disordered" evidence="1">
    <location>
        <begin position="245"/>
        <end position="302"/>
    </location>
</feature>
<dbReference type="Gene3D" id="1.10.287.470">
    <property type="entry name" value="Helix hairpin bin"/>
    <property type="match status" value="1"/>
</dbReference>
<dbReference type="GO" id="GO:0015562">
    <property type="term" value="F:efflux transmembrane transporter activity"/>
    <property type="evidence" value="ECO:0007669"/>
    <property type="project" value="TreeGrafter"/>
</dbReference>
<feature type="compositionally biased region" description="Low complexity" evidence="1">
    <location>
        <begin position="245"/>
        <end position="258"/>
    </location>
</feature>
<dbReference type="InterPro" id="IPR058627">
    <property type="entry name" value="MdtA-like_C"/>
</dbReference>
<protein>
    <submittedName>
        <fullName evidence="4">Macrolide-specific efflux system membrane fusion protein</fullName>
    </submittedName>
</protein>
<feature type="transmembrane region" description="Helical" evidence="2">
    <location>
        <begin position="7"/>
        <end position="27"/>
    </location>
</feature>
<name>A0A839NCC6_9MICO</name>
<feature type="compositionally biased region" description="Low complexity" evidence="1">
    <location>
        <begin position="196"/>
        <end position="215"/>
    </location>
</feature>
<accession>A0A839NCC6</accession>
<evidence type="ECO:0000256" key="1">
    <source>
        <dbReference type="SAM" id="MobiDB-lite"/>
    </source>
</evidence>
<keyword evidence="2" id="KW-1133">Transmembrane helix</keyword>
<dbReference type="SUPFAM" id="SSF111369">
    <property type="entry name" value="HlyD-like secretion proteins"/>
    <property type="match status" value="1"/>
</dbReference>
<evidence type="ECO:0000313" key="4">
    <source>
        <dbReference type="EMBL" id="MBB2893614.1"/>
    </source>
</evidence>
<dbReference type="Proteomes" id="UP000559182">
    <property type="component" value="Unassembled WGS sequence"/>
</dbReference>
<dbReference type="Gene3D" id="2.40.30.170">
    <property type="match status" value="1"/>
</dbReference>
<gene>
    <name evidence="4" type="ORF">FHU39_003645</name>
</gene>
<keyword evidence="5" id="KW-1185">Reference proteome</keyword>
<feature type="compositionally biased region" description="Low complexity" evidence="1">
    <location>
        <begin position="179"/>
        <end position="188"/>
    </location>
</feature>
<evidence type="ECO:0000256" key="2">
    <source>
        <dbReference type="SAM" id="Phobius"/>
    </source>
</evidence>
<feature type="compositionally biased region" description="Low complexity" evidence="1">
    <location>
        <begin position="274"/>
        <end position="290"/>
    </location>
</feature>
<organism evidence="4 5">
    <name type="scientific">Flexivirga oryzae</name>
    <dbReference type="NCBI Taxonomy" id="1794944"/>
    <lineage>
        <taxon>Bacteria</taxon>
        <taxon>Bacillati</taxon>
        <taxon>Actinomycetota</taxon>
        <taxon>Actinomycetes</taxon>
        <taxon>Micrococcales</taxon>
        <taxon>Dermacoccaceae</taxon>
        <taxon>Flexivirga</taxon>
    </lineage>
</organism>
<reference evidence="4 5" key="1">
    <citation type="submission" date="2020-08" db="EMBL/GenBank/DDBJ databases">
        <title>Sequencing the genomes of 1000 actinobacteria strains.</title>
        <authorList>
            <person name="Klenk H.-P."/>
        </authorList>
    </citation>
    <scope>NUCLEOTIDE SEQUENCE [LARGE SCALE GENOMIC DNA]</scope>
    <source>
        <strain evidence="4 5">DSM 105369</strain>
    </source>
</reference>
<dbReference type="Pfam" id="PF25967">
    <property type="entry name" value="RND-MFP_C"/>
    <property type="match status" value="1"/>
</dbReference>
<feature type="compositionally biased region" description="Low complexity" evidence="1">
    <location>
        <begin position="418"/>
        <end position="430"/>
    </location>
</feature>
<dbReference type="RefSeq" id="WP_183322080.1">
    <property type="nucleotide sequence ID" value="NZ_JACHVQ010000003.1"/>
</dbReference>
<sequence length="461" mass="43993">MGRKKQWWLALVVAAVVAVGGGTWWFIDARRTDSGQGTSAGAATSVAQPVTLGTVSRTVSVSGTFTPTHVANLNFGSGGTVTAVTATVGEKVTAGEKLATIDATSLKAEVTADQASLTAAQAQLTSAESSDDSSQLSSAKAQVTAAEAKLTAANQAVTDATLRSTVSGTVAAVNLTVGDQVSGTSSSSGTGGGGAASSASGGANQGTGSSSSSSAQVVVVDTTKWTVDASVSAAELSSIKKGQVASVSVSSSTSSDTTGRQFFGGANASGGTGSSRRTGSSGSTGNSGTTSSGGSGSSASSAASYTGTVTTVGMIASTSNTSVATFPVTIVIDGSHTGLYDGTSATALITTSQQKNVLSVPTAAISTSSSGTPTVTVQDGKATKQVTVTVGGVYGTRTQILSGVSAGQLVVVASRNPFGTQSGSSRSGSSGSSGGLGGFGGGGGFSGGGGNFPGGAPGGGQ</sequence>
<feature type="region of interest" description="Disordered" evidence="1">
    <location>
        <begin position="417"/>
        <end position="461"/>
    </location>
</feature>
<evidence type="ECO:0000259" key="3">
    <source>
        <dbReference type="Pfam" id="PF25967"/>
    </source>
</evidence>
<dbReference type="Gene3D" id="2.40.50.100">
    <property type="match status" value="1"/>
</dbReference>
<proteinExistence type="predicted"/>
<dbReference type="GO" id="GO:1990281">
    <property type="term" value="C:efflux pump complex"/>
    <property type="evidence" value="ECO:0007669"/>
    <property type="project" value="TreeGrafter"/>
</dbReference>
<evidence type="ECO:0000313" key="5">
    <source>
        <dbReference type="Proteomes" id="UP000559182"/>
    </source>
</evidence>
<dbReference type="AlphaFoldDB" id="A0A839NCC6"/>
<dbReference type="EMBL" id="JACHVQ010000003">
    <property type="protein sequence ID" value="MBB2893614.1"/>
    <property type="molecule type" value="Genomic_DNA"/>
</dbReference>
<keyword evidence="2" id="KW-0812">Transmembrane</keyword>